<evidence type="ECO:0000256" key="2">
    <source>
        <dbReference type="SAM" id="MobiDB-lite"/>
    </source>
</evidence>
<feature type="domain" description="AB hydrolase-1" evidence="4">
    <location>
        <begin position="261"/>
        <end position="386"/>
    </location>
</feature>
<dbReference type="WBParaSite" id="L893_g2258.t2">
    <property type="protein sequence ID" value="L893_g2258.t2"/>
    <property type="gene ID" value="L893_g2258"/>
</dbReference>
<keyword evidence="3" id="KW-0812">Transmembrane</keyword>
<accession>A0A1I7Z3U5</accession>
<keyword evidence="3" id="KW-1133">Transmembrane helix</keyword>
<feature type="compositionally biased region" description="Basic and acidic residues" evidence="2">
    <location>
        <begin position="549"/>
        <end position="600"/>
    </location>
</feature>
<sequence length="661" mass="76156">MRIPRFLERHVDEYQSHLSPAKGTKQEYIPRECSQREREDFDPGRAWRSLAEANDLHRTNLIKPHTVILATSPVQLFTAVGQRSHFIKNATRSYLQRRSVSPRYQAARASRPDTARRLFSLPVLQATAMSLTEVEYNHRHAPVLTCSSPRRHQDHPSSPIFNVLFNAACWAVLLYFEFLYFILRVSTFPVRWLFGICSDCFHLPKPTEKGIAEAEGELFSMAAETVTFQSFRTEVLNGKTFLYSIRADDPKAVEYKPNKVPLVLLHEMGGGVGCWARNIKDFAEHRPTYAIDLLGFGRSGRYDTAPCATLTELDYVLALEEWRESMGIEQMILLGHQFGAFIASSYSLEHPSKVRHLVLVEPWGFQEEPHSDENLLQDFPVWMRGIAMLTSLMLPLFFVRLLGPLGIAPRVFRMFNASHMRNFAPWRPKAFSNYFYQCNAQDPSGERSFVTMSHFCWPRRPMIHRFGNVDPNMPVTLIFGTRSNFDRELPKELQDKRPESFTCVQEIWCGSRPHSEAPDEFNNDVLCVCDRVDTNKDLLFLDNTHEYDEHGHEGHSHDFYGHSHDYQGYEGHGHKYDSHDDDKYEDHSDVDHRHESHYNDSPEANSVEGHEGQEEGGPVQQDFSGEAREEENQVPEAYNHDDELPEAESHEGESQKDPKNP</sequence>
<name>A0A1I7Z3U5_9BILA</name>
<keyword evidence="3" id="KW-0472">Membrane</keyword>
<dbReference type="AlphaFoldDB" id="A0A1I7Z3U5"/>
<feature type="transmembrane region" description="Helical" evidence="3">
    <location>
        <begin position="160"/>
        <end position="183"/>
    </location>
</feature>
<dbReference type="Proteomes" id="UP000095287">
    <property type="component" value="Unplaced"/>
</dbReference>
<dbReference type="PANTHER" id="PTHR42886:SF29">
    <property type="entry name" value="PUMMELIG, ISOFORM A"/>
    <property type="match status" value="1"/>
</dbReference>
<dbReference type="GO" id="GO:0042171">
    <property type="term" value="F:lysophosphatidic acid acyltransferase activity"/>
    <property type="evidence" value="ECO:0007669"/>
    <property type="project" value="TreeGrafter"/>
</dbReference>
<dbReference type="Pfam" id="PF00561">
    <property type="entry name" value="Abhydrolase_1"/>
    <property type="match status" value="1"/>
</dbReference>
<dbReference type="GO" id="GO:0052689">
    <property type="term" value="F:carboxylic ester hydrolase activity"/>
    <property type="evidence" value="ECO:0007669"/>
    <property type="project" value="TreeGrafter"/>
</dbReference>
<reference evidence="6" key="1">
    <citation type="submission" date="2016-11" db="UniProtKB">
        <authorList>
            <consortium name="WormBaseParasite"/>
        </authorList>
    </citation>
    <scope>IDENTIFICATION</scope>
</reference>
<proteinExistence type="inferred from homology"/>
<dbReference type="GO" id="GO:0005811">
    <property type="term" value="C:lipid droplet"/>
    <property type="evidence" value="ECO:0007669"/>
    <property type="project" value="TreeGrafter"/>
</dbReference>
<dbReference type="Gene3D" id="3.40.50.1820">
    <property type="entry name" value="alpha/beta hydrolase"/>
    <property type="match status" value="1"/>
</dbReference>
<dbReference type="PANTHER" id="PTHR42886">
    <property type="entry name" value="RE40534P-RELATED"/>
    <property type="match status" value="1"/>
</dbReference>
<protein>
    <submittedName>
        <fullName evidence="6">AB hydrolase-1 domain-containing protein</fullName>
    </submittedName>
</protein>
<dbReference type="SUPFAM" id="SSF53474">
    <property type="entry name" value="alpha/beta-Hydrolases"/>
    <property type="match status" value="1"/>
</dbReference>
<keyword evidence="5" id="KW-1185">Reference proteome</keyword>
<dbReference type="GO" id="GO:0005739">
    <property type="term" value="C:mitochondrion"/>
    <property type="evidence" value="ECO:0007669"/>
    <property type="project" value="TreeGrafter"/>
</dbReference>
<dbReference type="InterPro" id="IPR000073">
    <property type="entry name" value="AB_hydrolase_1"/>
</dbReference>
<dbReference type="InterPro" id="IPR029058">
    <property type="entry name" value="AB_hydrolase_fold"/>
</dbReference>
<feature type="region of interest" description="Disordered" evidence="2">
    <location>
        <begin position="549"/>
        <end position="661"/>
    </location>
</feature>
<comment type="similarity">
    <text evidence="1">Belongs to the peptidase S33 family. ABHD4/ABHD5 subfamily.</text>
</comment>
<evidence type="ECO:0000256" key="3">
    <source>
        <dbReference type="SAM" id="Phobius"/>
    </source>
</evidence>
<organism evidence="5 6">
    <name type="scientific">Steinernema glaseri</name>
    <dbReference type="NCBI Taxonomy" id="37863"/>
    <lineage>
        <taxon>Eukaryota</taxon>
        <taxon>Metazoa</taxon>
        <taxon>Ecdysozoa</taxon>
        <taxon>Nematoda</taxon>
        <taxon>Chromadorea</taxon>
        <taxon>Rhabditida</taxon>
        <taxon>Tylenchina</taxon>
        <taxon>Panagrolaimomorpha</taxon>
        <taxon>Strongyloidoidea</taxon>
        <taxon>Steinernematidae</taxon>
        <taxon>Steinernema</taxon>
    </lineage>
</organism>
<evidence type="ECO:0000313" key="5">
    <source>
        <dbReference type="Proteomes" id="UP000095287"/>
    </source>
</evidence>
<evidence type="ECO:0000259" key="4">
    <source>
        <dbReference type="Pfam" id="PF00561"/>
    </source>
</evidence>
<dbReference type="GO" id="GO:0055088">
    <property type="term" value="P:lipid homeostasis"/>
    <property type="evidence" value="ECO:0007669"/>
    <property type="project" value="TreeGrafter"/>
</dbReference>
<dbReference type="GO" id="GO:0006654">
    <property type="term" value="P:phosphatidic acid biosynthetic process"/>
    <property type="evidence" value="ECO:0007669"/>
    <property type="project" value="TreeGrafter"/>
</dbReference>
<feature type="compositionally biased region" description="Basic and acidic residues" evidence="2">
    <location>
        <begin position="638"/>
        <end position="661"/>
    </location>
</feature>
<evidence type="ECO:0000313" key="6">
    <source>
        <dbReference type="WBParaSite" id="L893_g2258.t2"/>
    </source>
</evidence>
<evidence type="ECO:0000256" key="1">
    <source>
        <dbReference type="ARBA" id="ARBA00038097"/>
    </source>
</evidence>